<evidence type="ECO:0000256" key="1">
    <source>
        <dbReference type="PROSITE-ProRule" id="PRU10141"/>
    </source>
</evidence>
<dbReference type="InterPro" id="IPR025999">
    <property type="entry name" value="MCRS_N"/>
</dbReference>
<dbReference type="GO" id="GO:0005524">
    <property type="term" value="F:ATP binding"/>
    <property type="evidence" value="ECO:0007669"/>
    <property type="project" value="UniProtKB-UniRule"/>
</dbReference>
<dbReference type="GO" id="GO:0004672">
    <property type="term" value="F:protein kinase activity"/>
    <property type="evidence" value="ECO:0007669"/>
    <property type="project" value="InterPro"/>
</dbReference>
<dbReference type="EMBL" id="JYDQ01000057">
    <property type="protein sequence ID" value="KRY17727.1"/>
    <property type="molecule type" value="Genomic_DNA"/>
</dbReference>
<dbReference type="SUPFAM" id="SSF82171">
    <property type="entry name" value="DPP6 N-terminal domain-like"/>
    <property type="match status" value="1"/>
</dbReference>
<feature type="region of interest" description="Disordered" evidence="2">
    <location>
        <begin position="1314"/>
        <end position="1348"/>
    </location>
</feature>
<feature type="compositionally biased region" description="Polar residues" evidence="2">
    <location>
        <begin position="1314"/>
        <end position="1336"/>
    </location>
</feature>
<evidence type="ECO:0000313" key="4">
    <source>
        <dbReference type="EMBL" id="KRY17727.1"/>
    </source>
</evidence>
<dbReference type="SUPFAM" id="SSF56112">
    <property type="entry name" value="Protein kinase-like (PK-like)"/>
    <property type="match status" value="1"/>
</dbReference>
<dbReference type="InterPro" id="IPR017441">
    <property type="entry name" value="Protein_kinase_ATP_BS"/>
</dbReference>
<evidence type="ECO:0000256" key="2">
    <source>
        <dbReference type="SAM" id="MobiDB-lite"/>
    </source>
</evidence>
<feature type="domain" description="Protein kinase" evidence="3">
    <location>
        <begin position="702"/>
        <end position="973"/>
    </location>
</feature>
<accession>A0A0V0ZYV3</accession>
<dbReference type="Gene3D" id="1.10.510.10">
    <property type="entry name" value="Transferase(Phosphotransferase) domain 1"/>
    <property type="match status" value="1"/>
</dbReference>
<sequence>MMLYTGRNGKSKILLCTFVNAVYASIVSLVFSRQLIPRADLLSHADYSGVSTDAQVRWIGHIVVQNRNCSLIVQKLPDQVDEPLRPGFEFKLFDAFEDYRWTLDGRGIVVQHQLLSEPDKQYRQLTMLDLQSPISASRSRKLCVFKAWRLQIVRFCYRDNLQQLLVFVNQRGRQLQDAYLVDLRNGDKRLLYKNDKYILLSFDFNCTLRLGLTENKNGIQEVYTKNASSAFQLHKTFTADTSVGSRLISIDKDGSTIYWISNEHEDKGSLVAEDAITGFQRVIQRPKRADISYVYIDFLTGEPLLAGEEYFYPEITYVHEKLAAHYSFLKERFPDATIYPLRISADFSRWYFTVVSDREPGTYYLYWNAGDQRRLLFLFYSNRKVRKYKMQPKRAVEVVTRDGLVQVCYLTCPADQFSTPYPLVADVHGGPHARNYWEFDSTVQLHVDRGYAILQCNFRGSTGYGKAFLRAGFGQWGGTMQNDVIDAIDWSVSAGIADPARLAISGVSYGGYAALMATVQTPDMFQCAVDSFGPSNLVTLYQSMPREWKPTKASYAIRLGATANTEAEMRWLFNRSPIAYKDRIKTPLLIIQGMDDLVVPVKESDQIVEALAGSGLTLIYAIFLDEAHGLHYVPNVLLQYSLVERFLQLYLHGESETVATIPKGCTAMLEAYPEWNLETEIMGGEKMKCSLIFKEGDEVKGFIVKNVIGFGSFGQVYEVFNSADNQPAAMKVELTAQRNHTLKNELMILRKLRNANVRHICKIFTYGRVTEYSYIIMSLVGPNIRYLLKTTNANCAFNLRTVLHVGVLSLEALQDMHSAGYLHRDVKPENFAIGNEPNSRQLFILDFGMSRQFVNNEHVHRKPRAKCGFRGTLFYASANALQLCEQSRKDDIWSWFYMLIRMTTGNLPWCHKMPSKKQARALSIVKNEVMGNASSFLAGCPTEFHNLLRHLKSMTYYDRPDYDFIYSQLNQIMKKNKLTDDMPLDWEQLRTNTVTVLASVLLHVCLNFAFGKMKRKVNIQRMHMIPGNVVGSTFGDVRLADYADASLTSHKAKRLTKKLRDSHALRSKYNWYECEEDLLLVDFECYDDGDDEDGEVEVNVTSKSASKKLPNNDSHIYNTYPVHLWAIIASYIYPEDICRFALICSDAASAIRSAHFWKLLYNRDVYSLPEEYKPISMQRLYGLRAAVIRSLFFAYEPFVVRMKTMKGFSLSDKDIRLLTRSICTSAWHRRIEECSEQAVLGARLGQLSTSLNPDTNTYQICLTFVDSLTACRNKRFGATFSSAGEVVQLTGHKLIGDSWKKIIMSRAIESAETGQQAVLESGPSSTTDHNATNPSPTVRRSSRGVKRKKLDDGMVDSGVIGTKSGRRLRIFDDVDESLAKPIMTRRCSAAAAKKSEPVRRNCVDVAKPRRDSTQTGACCFNQAKQAHIQKDFTRWQAEDDLALIIACERMNSLPMVHRMVTFSLPFTLQEIEERWYELFYDPIVSKRCKERFAELNAEVIRRVKANTPYSHAEHQILSSIPSTVDAVVERFQTVLSKHSEVFYPGRTAIGLMDRWLMLKAEGLLIDQNHAEPSKGRSSGGRKQAVSFMAEMKKSNNDRETPDFDLATVHNMPVITQFVTNASNASFSVDVLAVLRGRVVEYLIQVPEIVVGYKKRTDFDGVDLSYEGPCGKISRRQAVISYRSNSKEFVIFNEGSAIIYVDGKACNKGSSLILKNNSVIEITVIMLKFLINTSQH</sequence>
<reference evidence="4 5" key="1">
    <citation type="submission" date="2015-01" db="EMBL/GenBank/DDBJ databases">
        <title>Evolution of Trichinella species and genotypes.</title>
        <authorList>
            <person name="Korhonen P.K."/>
            <person name="Edoardo P."/>
            <person name="Giuseppe L.R."/>
            <person name="Gasser R.B."/>
        </authorList>
    </citation>
    <scope>NUCLEOTIDE SEQUENCE [LARGE SCALE GENOMIC DNA]</scope>
    <source>
        <strain evidence="4">ISS2496</strain>
    </source>
</reference>
<dbReference type="Pfam" id="PF00069">
    <property type="entry name" value="Pkinase"/>
    <property type="match status" value="1"/>
</dbReference>
<evidence type="ECO:0000259" key="3">
    <source>
        <dbReference type="PROSITE" id="PS50011"/>
    </source>
</evidence>
<dbReference type="InterPro" id="IPR001375">
    <property type="entry name" value="Peptidase_S9_cat"/>
</dbReference>
<dbReference type="SMART" id="SM00220">
    <property type="entry name" value="S_TKc"/>
    <property type="match status" value="1"/>
</dbReference>
<dbReference type="GO" id="GO:0008236">
    <property type="term" value="F:serine-type peptidase activity"/>
    <property type="evidence" value="ECO:0007669"/>
    <property type="project" value="InterPro"/>
</dbReference>
<dbReference type="Pfam" id="PF00326">
    <property type="entry name" value="Peptidase_S9"/>
    <property type="match status" value="1"/>
</dbReference>
<dbReference type="STRING" id="990121.A0A0V0ZYV3"/>
<proteinExistence type="predicted"/>
<dbReference type="InterPro" id="IPR008984">
    <property type="entry name" value="SMAD_FHA_dom_sf"/>
</dbReference>
<dbReference type="PROSITE" id="PS50011">
    <property type="entry name" value="PROTEIN_KINASE_DOM"/>
    <property type="match status" value="1"/>
</dbReference>
<protein>
    <submittedName>
        <fullName evidence="4">Dipeptidyl peptidase family member 6</fullName>
    </submittedName>
</protein>
<name>A0A0V0ZYV3_9BILA</name>
<gene>
    <name evidence="4" type="primary">dpf-6</name>
    <name evidence="4" type="ORF">T12_6654</name>
</gene>
<feature type="binding site" evidence="1">
    <location>
        <position position="731"/>
    </location>
    <ligand>
        <name>ATP</name>
        <dbReference type="ChEBI" id="CHEBI:30616"/>
    </ligand>
</feature>
<dbReference type="GO" id="GO:0006508">
    <property type="term" value="P:proteolysis"/>
    <property type="evidence" value="ECO:0007669"/>
    <property type="project" value="InterPro"/>
</dbReference>
<keyword evidence="1" id="KW-0067">ATP-binding</keyword>
<dbReference type="SUPFAM" id="SSF49879">
    <property type="entry name" value="SMAD/FHA domain"/>
    <property type="match status" value="1"/>
</dbReference>
<organism evidence="4 5">
    <name type="scientific">Trichinella patagoniensis</name>
    <dbReference type="NCBI Taxonomy" id="990121"/>
    <lineage>
        <taxon>Eukaryota</taxon>
        <taxon>Metazoa</taxon>
        <taxon>Ecdysozoa</taxon>
        <taxon>Nematoda</taxon>
        <taxon>Enoplea</taxon>
        <taxon>Dorylaimia</taxon>
        <taxon>Trichinellida</taxon>
        <taxon>Trichinellidae</taxon>
        <taxon>Trichinella</taxon>
    </lineage>
</organism>
<dbReference type="PANTHER" id="PTHR11909">
    <property type="entry name" value="CASEIN KINASE-RELATED"/>
    <property type="match status" value="1"/>
</dbReference>
<dbReference type="SUPFAM" id="SSF53474">
    <property type="entry name" value="alpha/beta-Hydrolases"/>
    <property type="match status" value="1"/>
</dbReference>
<dbReference type="PROSITE" id="PS00107">
    <property type="entry name" value="PROTEIN_KINASE_ATP"/>
    <property type="match status" value="1"/>
</dbReference>
<dbReference type="Gene3D" id="3.40.50.1820">
    <property type="entry name" value="alpha/beta hydrolase"/>
    <property type="match status" value="1"/>
</dbReference>
<dbReference type="InterPro" id="IPR050235">
    <property type="entry name" value="CK1_Ser-Thr_kinase"/>
</dbReference>
<keyword evidence="1" id="KW-0547">Nucleotide-binding</keyword>
<dbReference type="InterPro" id="IPR000719">
    <property type="entry name" value="Prot_kinase_dom"/>
</dbReference>
<dbReference type="InterPro" id="IPR036047">
    <property type="entry name" value="F-box-like_dom_sf"/>
</dbReference>
<dbReference type="OrthoDB" id="2687620at2759"/>
<dbReference type="InterPro" id="IPR029058">
    <property type="entry name" value="AB_hydrolase_fold"/>
</dbReference>
<dbReference type="Pfam" id="PF13325">
    <property type="entry name" value="MCRS_N"/>
    <property type="match status" value="1"/>
</dbReference>
<keyword evidence="5" id="KW-1185">Reference proteome</keyword>
<dbReference type="SUPFAM" id="SSF81383">
    <property type="entry name" value="F-box domain"/>
    <property type="match status" value="1"/>
</dbReference>
<evidence type="ECO:0000313" key="5">
    <source>
        <dbReference type="Proteomes" id="UP000054783"/>
    </source>
</evidence>
<dbReference type="Proteomes" id="UP000054783">
    <property type="component" value="Unassembled WGS sequence"/>
</dbReference>
<comment type="caution">
    <text evidence="4">The sequence shown here is derived from an EMBL/GenBank/DDBJ whole genome shotgun (WGS) entry which is preliminary data.</text>
</comment>
<dbReference type="InterPro" id="IPR011009">
    <property type="entry name" value="Kinase-like_dom_sf"/>
</dbReference>